<evidence type="ECO:0000313" key="2">
    <source>
        <dbReference type="EMBL" id="CAA9246666.1"/>
    </source>
</evidence>
<organism evidence="2">
    <name type="scientific">uncultured Acetobacteraceae bacterium</name>
    <dbReference type="NCBI Taxonomy" id="169975"/>
    <lineage>
        <taxon>Bacteria</taxon>
        <taxon>Pseudomonadati</taxon>
        <taxon>Pseudomonadota</taxon>
        <taxon>Alphaproteobacteria</taxon>
        <taxon>Acetobacterales</taxon>
        <taxon>Acetobacteraceae</taxon>
        <taxon>environmental samples</taxon>
    </lineage>
</organism>
<dbReference type="Pfam" id="PF00106">
    <property type="entry name" value="adh_short"/>
    <property type="match status" value="1"/>
</dbReference>
<dbReference type="AlphaFoldDB" id="A0A6J4IA49"/>
<dbReference type="InterPro" id="IPR002347">
    <property type="entry name" value="SDR_fam"/>
</dbReference>
<gene>
    <name evidence="2" type="ORF">AVDCRST_MAG08-1890</name>
</gene>
<dbReference type="PANTHER" id="PTHR42760">
    <property type="entry name" value="SHORT-CHAIN DEHYDROGENASES/REDUCTASES FAMILY MEMBER"/>
    <property type="match status" value="1"/>
</dbReference>
<protein>
    <submittedName>
        <fullName evidence="2">3-oxoacyl-[acyl-carrier protein] reductase</fullName>
        <ecNumber evidence="2">1.1.1.100</ecNumber>
    </submittedName>
</protein>
<dbReference type="CDD" id="cd05233">
    <property type="entry name" value="SDR_c"/>
    <property type="match status" value="1"/>
</dbReference>
<dbReference type="GO" id="GO:0004316">
    <property type="term" value="F:3-oxoacyl-[acyl-carrier-protein] reductase (NADPH) activity"/>
    <property type="evidence" value="ECO:0007669"/>
    <property type="project" value="UniProtKB-EC"/>
</dbReference>
<dbReference type="GO" id="GO:0030497">
    <property type="term" value="P:fatty acid elongation"/>
    <property type="evidence" value="ECO:0007669"/>
    <property type="project" value="TreeGrafter"/>
</dbReference>
<dbReference type="PRINTS" id="PR00081">
    <property type="entry name" value="GDHRDH"/>
</dbReference>
<proteinExistence type="inferred from homology"/>
<name>A0A6J4IA49_9PROT</name>
<sequence>MKLAGRVAVVTGGGSGIGRASSLLFAREGAKVCVVDQDAAAALERWGRIDALLCAAGFSTGGTVLTTDPADRDAVVRTNLGGTWLRARAVLPDMRARRAGSIVTVSSQLARAGAGTAPTSRPRAPSSA</sequence>
<evidence type="ECO:0000256" key="1">
    <source>
        <dbReference type="ARBA" id="ARBA00006484"/>
    </source>
</evidence>
<dbReference type="EC" id="1.1.1.100" evidence="2"/>
<keyword evidence="2" id="KW-0560">Oxidoreductase</keyword>
<dbReference type="EMBL" id="CADCTG010000156">
    <property type="protein sequence ID" value="CAA9246666.1"/>
    <property type="molecule type" value="Genomic_DNA"/>
</dbReference>
<accession>A0A6J4IA49</accession>
<comment type="similarity">
    <text evidence="1">Belongs to the short-chain dehydrogenases/reductases (SDR) family.</text>
</comment>
<dbReference type="Gene3D" id="3.40.50.720">
    <property type="entry name" value="NAD(P)-binding Rossmann-like Domain"/>
    <property type="match status" value="2"/>
</dbReference>
<reference evidence="2" key="1">
    <citation type="submission" date="2020-02" db="EMBL/GenBank/DDBJ databases">
        <authorList>
            <person name="Meier V. D."/>
        </authorList>
    </citation>
    <scope>NUCLEOTIDE SEQUENCE</scope>
    <source>
        <strain evidence="2">AVDCRST_MAG08</strain>
    </source>
</reference>
<dbReference type="PANTHER" id="PTHR42760:SF40">
    <property type="entry name" value="3-OXOACYL-[ACYL-CARRIER-PROTEIN] REDUCTASE, CHLOROPLASTIC"/>
    <property type="match status" value="1"/>
</dbReference>
<dbReference type="SUPFAM" id="SSF51735">
    <property type="entry name" value="NAD(P)-binding Rossmann-fold domains"/>
    <property type="match status" value="1"/>
</dbReference>
<dbReference type="InterPro" id="IPR036291">
    <property type="entry name" value="NAD(P)-bd_dom_sf"/>
</dbReference>